<dbReference type="RefSeq" id="WP_274201719.1">
    <property type="nucleotide sequence ID" value="NZ_JAQZAO010000007.1"/>
</dbReference>
<feature type="region of interest" description="Disordered" evidence="1">
    <location>
        <begin position="1"/>
        <end position="40"/>
    </location>
</feature>
<feature type="region of interest" description="Disordered" evidence="1">
    <location>
        <begin position="78"/>
        <end position="127"/>
    </location>
</feature>
<protein>
    <recommendedName>
        <fullName evidence="4">Homeodomain-like domain-containing protein</fullName>
    </recommendedName>
</protein>
<accession>A0ABT5SWU4</accession>
<proteinExistence type="predicted"/>
<feature type="compositionally biased region" description="Basic and acidic residues" evidence="1">
    <location>
        <begin position="104"/>
        <end position="127"/>
    </location>
</feature>
<dbReference type="Proteomes" id="UP001300763">
    <property type="component" value="Unassembled WGS sequence"/>
</dbReference>
<sequence length="127" mass="14271">MGDIDESGRTDVRREKPPDEQERTPPGTMPEGTVSEAPLTRLKVREIKRRLAGRETEAGIARDFRISRTTVRRIRHGEMWADVPGPTGQPWPLDLGQWGEPGGEGERPFPPRPRPSRDDQAPRSGDI</sequence>
<organism evidence="2 3">
    <name type="scientific">Actinomycetospora lemnae</name>
    <dbReference type="NCBI Taxonomy" id="3019891"/>
    <lineage>
        <taxon>Bacteria</taxon>
        <taxon>Bacillati</taxon>
        <taxon>Actinomycetota</taxon>
        <taxon>Actinomycetes</taxon>
        <taxon>Pseudonocardiales</taxon>
        <taxon>Pseudonocardiaceae</taxon>
        <taxon>Actinomycetospora</taxon>
    </lineage>
</organism>
<evidence type="ECO:0000313" key="3">
    <source>
        <dbReference type="Proteomes" id="UP001300763"/>
    </source>
</evidence>
<gene>
    <name evidence="2" type="ORF">PGB27_17790</name>
</gene>
<feature type="compositionally biased region" description="Basic and acidic residues" evidence="1">
    <location>
        <begin position="1"/>
        <end position="23"/>
    </location>
</feature>
<comment type="caution">
    <text evidence="2">The sequence shown here is derived from an EMBL/GenBank/DDBJ whole genome shotgun (WGS) entry which is preliminary data.</text>
</comment>
<evidence type="ECO:0000313" key="2">
    <source>
        <dbReference type="EMBL" id="MDD7967191.1"/>
    </source>
</evidence>
<evidence type="ECO:0000256" key="1">
    <source>
        <dbReference type="SAM" id="MobiDB-lite"/>
    </source>
</evidence>
<keyword evidence="3" id="KW-1185">Reference proteome</keyword>
<evidence type="ECO:0008006" key="4">
    <source>
        <dbReference type="Google" id="ProtNLM"/>
    </source>
</evidence>
<dbReference type="EMBL" id="JAQZAO010000007">
    <property type="protein sequence ID" value="MDD7967191.1"/>
    <property type="molecule type" value="Genomic_DNA"/>
</dbReference>
<name>A0ABT5SWU4_9PSEU</name>
<reference evidence="2 3" key="1">
    <citation type="submission" date="2023-02" db="EMBL/GenBank/DDBJ databases">
        <title>Genome sequencing required for Actinomycetospora new species description.</title>
        <authorList>
            <person name="Saimee Y."/>
            <person name="Duangmal K."/>
        </authorList>
    </citation>
    <scope>NUCLEOTIDE SEQUENCE [LARGE SCALE GENOMIC DNA]</scope>
    <source>
        <strain evidence="2 3">DW7H6</strain>
    </source>
</reference>